<dbReference type="EMBL" id="JBJQND010000003">
    <property type="protein sequence ID" value="KAL3883521.1"/>
    <property type="molecule type" value="Genomic_DNA"/>
</dbReference>
<dbReference type="AlphaFoldDB" id="A0ABD3XB78"/>
<keyword evidence="3" id="KW-1185">Reference proteome</keyword>
<accession>A0ABD3XB78</accession>
<organism evidence="2 3">
    <name type="scientific">Sinanodonta woodiana</name>
    <name type="common">Chinese pond mussel</name>
    <name type="synonym">Anodonta woodiana</name>
    <dbReference type="NCBI Taxonomy" id="1069815"/>
    <lineage>
        <taxon>Eukaryota</taxon>
        <taxon>Metazoa</taxon>
        <taxon>Spiralia</taxon>
        <taxon>Lophotrochozoa</taxon>
        <taxon>Mollusca</taxon>
        <taxon>Bivalvia</taxon>
        <taxon>Autobranchia</taxon>
        <taxon>Heteroconchia</taxon>
        <taxon>Palaeoheterodonta</taxon>
        <taxon>Unionida</taxon>
        <taxon>Unionoidea</taxon>
        <taxon>Unionidae</taxon>
        <taxon>Unioninae</taxon>
        <taxon>Sinanodonta</taxon>
    </lineage>
</organism>
<reference evidence="2 3" key="1">
    <citation type="submission" date="2024-11" db="EMBL/GenBank/DDBJ databases">
        <title>Chromosome-level genome assembly of the freshwater bivalve Anodonta woodiana.</title>
        <authorList>
            <person name="Chen X."/>
        </authorList>
    </citation>
    <scope>NUCLEOTIDE SEQUENCE [LARGE SCALE GENOMIC DNA]</scope>
    <source>
        <strain evidence="2">MN2024</strain>
        <tissue evidence="2">Gills</tissue>
    </source>
</reference>
<evidence type="ECO:0000313" key="2">
    <source>
        <dbReference type="EMBL" id="KAL3883521.1"/>
    </source>
</evidence>
<sequence length="177" mass="20703">MADEKPSKIWIESKRLNCEDETSTVSSVECIEVKPESQRKDVLNQIKEEFDIDVDEKVLKLRNHRGSLIPINGNVPVNSKSMPYILEITSRHQNVIPKPKSVKLLSYDETVKKKIQDIIDRIERLEVATLQLTERRNNRIEKQEMKELDGMLDFLNKRLTEANGTKWKGMFKKNPLW</sequence>
<comment type="caution">
    <text evidence="2">The sequence shown here is derived from an EMBL/GenBank/DDBJ whole genome shotgun (WGS) entry which is preliminary data.</text>
</comment>
<evidence type="ECO:0000313" key="3">
    <source>
        <dbReference type="Proteomes" id="UP001634394"/>
    </source>
</evidence>
<evidence type="ECO:0000313" key="1">
    <source>
        <dbReference type="EMBL" id="KAL3883387.1"/>
    </source>
</evidence>
<dbReference type="EMBL" id="JBJQND010000003">
    <property type="protein sequence ID" value="KAL3883387.1"/>
    <property type="molecule type" value="Genomic_DNA"/>
</dbReference>
<protein>
    <submittedName>
        <fullName evidence="2">Uncharacterized protein</fullName>
    </submittedName>
</protein>
<name>A0ABD3XB78_SINWO</name>
<dbReference type="Proteomes" id="UP001634394">
    <property type="component" value="Unassembled WGS sequence"/>
</dbReference>
<gene>
    <name evidence="1" type="ORF">ACJMK2_029655</name>
    <name evidence="2" type="ORF">ACJMK2_029777</name>
</gene>
<proteinExistence type="predicted"/>